<dbReference type="Gene3D" id="4.10.240.10">
    <property type="entry name" value="Zn(2)-C6 fungal-type DNA-binding domain"/>
    <property type="match status" value="1"/>
</dbReference>
<dbReference type="InterPro" id="IPR036864">
    <property type="entry name" value="Zn2-C6_fun-type_DNA-bd_sf"/>
</dbReference>
<evidence type="ECO:0000259" key="5">
    <source>
        <dbReference type="PROSITE" id="PS50048"/>
    </source>
</evidence>
<dbReference type="PROSITE" id="PS00463">
    <property type="entry name" value="ZN2_CY6_FUNGAL_1"/>
    <property type="match status" value="1"/>
</dbReference>
<dbReference type="GO" id="GO:0000981">
    <property type="term" value="F:DNA-binding transcription factor activity, RNA polymerase II-specific"/>
    <property type="evidence" value="ECO:0007669"/>
    <property type="project" value="InterPro"/>
</dbReference>
<name>A0AAE0K070_9PEZI</name>
<dbReference type="GO" id="GO:0008270">
    <property type="term" value="F:zinc ion binding"/>
    <property type="evidence" value="ECO:0007669"/>
    <property type="project" value="InterPro"/>
</dbReference>
<comment type="caution">
    <text evidence="6">The sequence shown here is derived from an EMBL/GenBank/DDBJ whole genome shotgun (WGS) entry which is preliminary data.</text>
</comment>
<dbReference type="InterPro" id="IPR007219">
    <property type="entry name" value="XnlR_reg_dom"/>
</dbReference>
<reference evidence="6" key="2">
    <citation type="submission" date="2023-06" db="EMBL/GenBank/DDBJ databases">
        <authorList>
            <consortium name="Lawrence Berkeley National Laboratory"/>
            <person name="Haridas S."/>
            <person name="Hensen N."/>
            <person name="Bonometti L."/>
            <person name="Westerberg I."/>
            <person name="Brannstrom I.O."/>
            <person name="Guillou S."/>
            <person name="Cros-Aarteil S."/>
            <person name="Calhoun S."/>
            <person name="Kuo A."/>
            <person name="Mondo S."/>
            <person name="Pangilinan J."/>
            <person name="Riley R."/>
            <person name="Labutti K."/>
            <person name="Andreopoulos B."/>
            <person name="Lipzen A."/>
            <person name="Chen C."/>
            <person name="Yanf M."/>
            <person name="Daum C."/>
            <person name="Ng V."/>
            <person name="Clum A."/>
            <person name="Steindorff A."/>
            <person name="Ohm R."/>
            <person name="Martin F."/>
            <person name="Silar P."/>
            <person name="Natvig D."/>
            <person name="Lalanne C."/>
            <person name="Gautier V."/>
            <person name="Ament-Velasquez S.L."/>
            <person name="Kruys A."/>
            <person name="Hutchinson M.I."/>
            <person name="Powell A.J."/>
            <person name="Barry K."/>
            <person name="Miller A.N."/>
            <person name="Grigoriev I.V."/>
            <person name="Debuchy R."/>
            <person name="Gladieux P."/>
            <person name="Thoren M.H."/>
            <person name="Johannesson H."/>
        </authorList>
    </citation>
    <scope>NUCLEOTIDE SEQUENCE</scope>
    <source>
        <strain evidence="6">CBS 958.72</strain>
    </source>
</reference>
<evidence type="ECO:0000256" key="1">
    <source>
        <dbReference type="ARBA" id="ARBA00022723"/>
    </source>
</evidence>
<protein>
    <recommendedName>
        <fullName evidence="5">Zn(2)-C6 fungal-type domain-containing protein</fullName>
    </recommendedName>
</protein>
<feature type="region of interest" description="Disordered" evidence="3">
    <location>
        <begin position="31"/>
        <end position="64"/>
    </location>
</feature>
<sequence>MEEDRERDSASQSPEYAAKRACDQCRLRKTKCDKESPCSNCRASNRVCSSHGSAQKPKEGRQRVLISSKYERKIDHFESRLAGIEDMLRNLATSISAVTVPNPAPENSASASSSSGPSRAADSLPVAGACDVFGARYETSAVTTPDVHGGSDEPDSAFEGQPSMTSQTAFASEFLEKAVARASLHELHPDMQSALSSLQQMAGMQNRSSSQEARFPHAKPLPKGGIRNLEMPPLEIAVALLREIKEKPPVSFNLIGSFMVIDDFADRCRKVYFATEDYSLSTFTVVNAMLLFILQEKTMDPSAAGLVKYRDLCRDNLETALASLPLMTPARRETAEALLLGTTYAIQNSRFTLAWQLNSAAAVIIQTLGYHRRSTDATEDPAAETRSAIFWFAYMYDKALALRFGRSSIIQDYDITVPTRLGPSIRVPDETWMSVWEQWIVHAEVMGKAYEQLFSPSALTRPPEERAESARRLGERLNEVAKDREVIARQIHAKGSVVGFDTRSPYSMDMVVFSDDVGHWSAMTLLYRAIPAPDGFPSSFSPECITAARHAFRGHSSCMQLVGTDLNMTAAYIHWTLFYVPFVPLIVMFCHIIETSNLSDLSMLSEFVDSLIPVCSISDSVEKFHRVSQVLYNVARLYVEAKAQQRQDEDMNIVGNDIDSYLSQLGFMPSIDPSAQAGAQFEQTHSDMGPNIASQQLGNWFLGNRIILGLVEEDIFGL</sequence>
<organism evidence="6 7">
    <name type="scientific">Lasiosphaeria ovina</name>
    <dbReference type="NCBI Taxonomy" id="92902"/>
    <lineage>
        <taxon>Eukaryota</taxon>
        <taxon>Fungi</taxon>
        <taxon>Dikarya</taxon>
        <taxon>Ascomycota</taxon>
        <taxon>Pezizomycotina</taxon>
        <taxon>Sordariomycetes</taxon>
        <taxon>Sordariomycetidae</taxon>
        <taxon>Sordariales</taxon>
        <taxon>Lasiosphaeriaceae</taxon>
        <taxon>Lasiosphaeria</taxon>
    </lineage>
</organism>
<dbReference type="InterPro" id="IPR050987">
    <property type="entry name" value="AtrR-like"/>
</dbReference>
<dbReference type="CDD" id="cd12148">
    <property type="entry name" value="fungal_TF_MHR"/>
    <property type="match status" value="1"/>
</dbReference>
<dbReference type="SUPFAM" id="SSF57701">
    <property type="entry name" value="Zn2/Cys6 DNA-binding domain"/>
    <property type="match status" value="1"/>
</dbReference>
<evidence type="ECO:0000256" key="4">
    <source>
        <dbReference type="SAM" id="Phobius"/>
    </source>
</evidence>
<gene>
    <name evidence="6" type="ORF">B0T24DRAFT_386725</name>
</gene>
<keyword evidence="4" id="KW-1133">Transmembrane helix</keyword>
<feature type="region of interest" description="Disordered" evidence="3">
    <location>
        <begin position="99"/>
        <end position="122"/>
    </location>
</feature>
<proteinExistence type="predicted"/>
<feature type="compositionally biased region" description="Low complexity" evidence="3">
    <location>
        <begin position="105"/>
        <end position="122"/>
    </location>
</feature>
<evidence type="ECO:0000256" key="3">
    <source>
        <dbReference type="SAM" id="MobiDB-lite"/>
    </source>
</evidence>
<accession>A0AAE0K070</accession>
<keyword evidence="4" id="KW-0812">Transmembrane</keyword>
<dbReference type="EMBL" id="JAULSN010000007">
    <property type="protein sequence ID" value="KAK3367250.1"/>
    <property type="molecule type" value="Genomic_DNA"/>
</dbReference>
<dbReference type="PANTHER" id="PTHR46910:SF5">
    <property type="entry name" value="ZN(II)2CYS6 TRANSCRIPTION FACTOR (EUROFUNG)"/>
    <property type="match status" value="1"/>
</dbReference>
<evidence type="ECO:0000256" key="2">
    <source>
        <dbReference type="ARBA" id="ARBA00023242"/>
    </source>
</evidence>
<dbReference type="InterPro" id="IPR001138">
    <property type="entry name" value="Zn2Cys6_DnaBD"/>
</dbReference>
<dbReference type="GO" id="GO:0006351">
    <property type="term" value="P:DNA-templated transcription"/>
    <property type="evidence" value="ECO:0007669"/>
    <property type="project" value="InterPro"/>
</dbReference>
<dbReference type="AlphaFoldDB" id="A0AAE0K070"/>
<dbReference type="GO" id="GO:0003677">
    <property type="term" value="F:DNA binding"/>
    <property type="evidence" value="ECO:0007669"/>
    <property type="project" value="InterPro"/>
</dbReference>
<dbReference type="SMART" id="SM00906">
    <property type="entry name" value="Fungal_trans"/>
    <property type="match status" value="1"/>
</dbReference>
<feature type="compositionally biased region" description="Polar residues" evidence="3">
    <location>
        <begin position="37"/>
        <end position="53"/>
    </location>
</feature>
<dbReference type="SMART" id="SM00066">
    <property type="entry name" value="GAL4"/>
    <property type="match status" value="1"/>
</dbReference>
<keyword evidence="7" id="KW-1185">Reference proteome</keyword>
<feature type="domain" description="Zn(2)-C6 fungal-type" evidence="5">
    <location>
        <begin position="21"/>
        <end position="50"/>
    </location>
</feature>
<feature type="transmembrane region" description="Helical" evidence="4">
    <location>
        <begin position="572"/>
        <end position="593"/>
    </location>
</feature>
<dbReference type="PANTHER" id="PTHR46910">
    <property type="entry name" value="TRANSCRIPTION FACTOR PDR1"/>
    <property type="match status" value="1"/>
</dbReference>
<feature type="region of interest" description="Disordered" evidence="3">
    <location>
        <begin position="142"/>
        <end position="162"/>
    </location>
</feature>
<keyword evidence="1" id="KW-0479">Metal-binding</keyword>
<dbReference type="Proteomes" id="UP001287356">
    <property type="component" value="Unassembled WGS sequence"/>
</dbReference>
<dbReference type="Pfam" id="PF04082">
    <property type="entry name" value="Fungal_trans"/>
    <property type="match status" value="1"/>
</dbReference>
<keyword evidence="2" id="KW-0539">Nucleus</keyword>
<keyword evidence="4" id="KW-0472">Membrane</keyword>
<reference evidence="6" key="1">
    <citation type="journal article" date="2023" name="Mol. Phylogenet. Evol.">
        <title>Genome-scale phylogeny and comparative genomics of the fungal order Sordariales.</title>
        <authorList>
            <person name="Hensen N."/>
            <person name="Bonometti L."/>
            <person name="Westerberg I."/>
            <person name="Brannstrom I.O."/>
            <person name="Guillou S."/>
            <person name="Cros-Aarteil S."/>
            <person name="Calhoun S."/>
            <person name="Haridas S."/>
            <person name="Kuo A."/>
            <person name="Mondo S."/>
            <person name="Pangilinan J."/>
            <person name="Riley R."/>
            <person name="LaButti K."/>
            <person name="Andreopoulos B."/>
            <person name="Lipzen A."/>
            <person name="Chen C."/>
            <person name="Yan M."/>
            <person name="Daum C."/>
            <person name="Ng V."/>
            <person name="Clum A."/>
            <person name="Steindorff A."/>
            <person name="Ohm R.A."/>
            <person name="Martin F."/>
            <person name="Silar P."/>
            <person name="Natvig D.O."/>
            <person name="Lalanne C."/>
            <person name="Gautier V."/>
            <person name="Ament-Velasquez S.L."/>
            <person name="Kruys A."/>
            <person name="Hutchinson M.I."/>
            <person name="Powell A.J."/>
            <person name="Barry K."/>
            <person name="Miller A.N."/>
            <person name="Grigoriev I.V."/>
            <person name="Debuchy R."/>
            <person name="Gladieux P."/>
            <person name="Hiltunen Thoren M."/>
            <person name="Johannesson H."/>
        </authorList>
    </citation>
    <scope>NUCLEOTIDE SEQUENCE</scope>
    <source>
        <strain evidence="6">CBS 958.72</strain>
    </source>
</reference>
<dbReference type="PROSITE" id="PS50048">
    <property type="entry name" value="ZN2_CY6_FUNGAL_2"/>
    <property type="match status" value="1"/>
</dbReference>
<evidence type="ECO:0000313" key="6">
    <source>
        <dbReference type="EMBL" id="KAK3367250.1"/>
    </source>
</evidence>
<evidence type="ECO:0000313" key="7">
    <source>
        <dbReference type="Proteomes" id="UP001287356"/>
    </source>
</evidence>
<dbReference type="CDD" id="cd00067">
    <property type="entry name" value="GAL4"/>
    <property type="match status" value="1"/>
</dbReference>
<dbReference type="Pfam" id="PF00172">
    <property type="entry name" value="Zn_clus"/>
    <property type="match status" value="1"/>
</dbReference>